<evidence type="ECO:0000256" key="1">
    <source>
        <dbReference type="SAM" id="MobiDB-lite"/>
    </source>
</evidence>
<dbReference type="AlphaFoldDB" id="A0A9D5DQC6"/>
<dbReference type="EMBL" id="JAPCXC010000007">
    <property type="protein sequence ID" value="KAJ1612398.1"/>
    <property type="molecule type" value="Genomic_DNA"/>
</dbReference>
<name>A0A9D5DQC6_9CRYT</name>
<organism evidence="2">
    <name type="scientific">Cryptosporidium canis</name>
    <dbReference type="NCBI Taxonomy" id="195482"/>
    <lineage>
        <taxon>Eukaryota</taxon>
        <taxon>Sar</taxon>
        <taxon>Alveolata</taxon>
        <taxon>Apicomplexa</taxon>
        <taxon>Conoidasida</taxon>
        <taxon>Coccidia</taxon>
        <taxon>Eucoccidiorida</taxon>
        <taxon>Eimeriorina</taxon>
        <taxon>Cryptosporidiidae</taxon>
        <taxon>Cryptosporidium</taxon>
    </lineage>
</organism>
<proteinExistence type="predicted"/>
<evidence type="ECO:0000313" key="2">
    <source>
        <dbReference type="EMBL" id="KAJ1612398.1"/>
    </source>
</evidence>
<sequence length="285" mass="32008">MSECHSVLEIQNTTAQDDAGTAFLSEVNATDSLEPNLIGAEGYSETDPGSSHAGQNLPADNSRPGHYLFEKKSPRDEQQREKESKQAFKSVMKLQNEIFHINNSIVSQENAYKSSLFSNKYMGNIFSSYYPFIVGINKFTLRPKERNPDEVMKNIRKNSDVPRDHCEYIKYSTQWYLWAKRRNAEILSQNHVGNAEQSSSNVSSGGAGASSMAGNASKTSNSANTAVQNNIGQIFHSNQLQLQKEIQNIEQSVKFRLALQPDKPLFLFNSRIHPSLRPDQEINTD</sequence>
<feature type="compositionally biased region" description="Low complexity" evidence="1">
    <location>
        <begin position="194"/>
        <end position="217"/>
    </location>
</feature>
<feature type="compositionally biased region" description="Basic and acidic residues" evidence="1">
    <location>
        <begin position="68"/>
        <end position="86"/>
    </location>
</feature>
<comment type="caution">
    <text evidence="2">The sequence shown here is derived from an EMBL/GenBank/DDBJ whole genome shotgun (WGS) entry which is preliminary data.</text>
</comment>
<feature type="region of interest" description="Disordered" evidence="1">
    <location>
        <begin position="35"/>
        <end position="86"/>
    </location>
</feature>
<feature type="region of interest" description="Disordered" evidence="1">
    <location>
        <begin position="194"/>
        <end position="222"/>
    </location>
</feature>
<dbReference type="OrthoDB" id="338611at2759"/>
<dbReference type="Proteomes" id="UP001067231">
    <property type="component" value="Unassembled WGS sequence"/>
</dbReference>
<reference evidence="2" key="1">
    <citation type="submission" date="2022-10" db="EMBL/GenBank/DDBJ databases">
        <title>Adaptive evolution leads to modifications in subtelomeric GC content in a zoonotic Cryptosporidium species.</title>
        <authorList>
            <person name="Li J."/>
            <person name="Feng Y."/>
            <person name="Xiao L."/>
        </authorList>
    </citation>
    <scope>NUCLEOTIDE SEQUENCE</scope>
    <source>
        <strain evidence="2">33844</strain>
    </source>
</reference>
<protein>
    <submittedName>
        <fullName evidence="2">Uncharacterized protein</fullName>
    </submittedName>
</protein>
<accession>A0A9D5DQC6</accession>
<gene>
    <name evidence="2" type="ORF">OJ253_549</name>
</gene>
<feature type="region of interest" description="Disordered" evidence="1">
    <location>
        <begin position="1"/>
        <end position="23"/>
    </location>
</feature>